<keyword evidence="7" id="KW-0732">Signal</keyword>
<dbReference type="GO" id="GO:0071555">
    <property type="term" value="P:cell wall organization"/>
    <property type="evidence" value="ECO:0007669"/>
    <property type="project" value="UniProtKB-KW"/>
</dbReference>
<dbReference type="GO" id="GO:0016762">
    <property type="term" value="F:xyloglucan:xyloglucosyl transferase activity"/>
    <property type="evidence" value="ECO:0007669"/>
    <property type="project" value="UniProtKB-EC"/>
</dbReference>
<accession>A0A2U1PYT9</accession>
<evidence type="ECO:0000256" key="6">
    <source>
        <dbReference type="PIRSR" id="PIRSR005604-1"/>
    </source>
</evidence>
<evidence type="ECO:0000256" key="7">
    <source>
        <dbReference type="RuleBase" id="RU361120"/>
    </source>
</evidence>
<organism evidence="9 10">
    <name type="scientific">Artemisia annua</name>
    <name type="common">Sweet wormwood</name>
    <dbReference type="NCBI Taxonomy" id="35608"/>
    <lineage>
        <taxon>Eukaryota</taxon>
        <taxon>Viridiplantae</taxon>
        <taxon>Streptophyta</taxon>
        <taxon>Embryophyta</taxon>
        <taxon>Tracheophyta</taxon>
        <taxon>Spermatophyta</taxon>
        <taxon>Magnoliopsida</taxon>
        <taxon>eudicotyledons</taxon>
        <taxon>Gunneridae</taxon>
        <taxon>Pentapetalae</taxon>
        <taxon>asterids</taxon>
        <taxon>campanulids</taxon>
        <taxon>Asterales</taxon>
        <taxon>Asteraceae</taxon>
        <taxon>Asteroideae</taxon>
        <taxon>Anthemideae</taxon>
        <taxon>Artemisiinae</taxon>
        <taxon>Artemisia</taxon>
    </lineage>
</organism>
<evidence type="ECO:0000259" key="8">
    <source>
        <dbReference type="PROSITE" id="PS51762"/>
    </source>
</evidence>
<keyword evidence="1 7" id="KW-0808">Transferase</keyword>
<dbReference type="Pfam" id="PF00722">
    <property type="entry name" value="Glyco_hydro_16"/>
    <property type="match status" value="2"/>
</dbReference>
<dbReference type="PANTHER" id="PTHR31062">
    <property type="entry name" value="XYLOGLUCAN ENDOTRANSGLUCOSYLASE/HYDROLASE PROTEIN 8-RELATED"/>
    <property type="match status" value="1"/>
</dbReference>
<comment type="function">
    <text evidence="7">Catalyzes xyloglucan endohydrolysis (XEH) and/or endotransglycosylation (XET). Cleaves and religates xyloglucan polymers, an essential constituent of the primary cell wall, and thereby participates in cell wall construction of growing tissues.</text>
</comment>
<evidence type="ECO:0000256" key="4">
    <source>
        <dbReference type="ARBA" id="ARBA00023180"/>
    </source>
</evidence>
<evidence type="ECO:0000256" key="1">
    <source>
        <dbReference type="ARBA" id="ARBA00022679"/>
    </source>
</evidence>
<keyword evidence="2 7" id="KW-0378">Hydrolase</keyword>
<dbReference type="EMBL" id="PKPP01000590">
    <property type="protein sequence ID" value="PWA90896.1"/>
    <property type="molecule type" value="Genomic_DNA"/>
</dbReference>
<keyword evidence="7" id="KW-0961">Cell wall biogenesis/degradation</keyword>
<dbReference type="InterPro" id="IPR008263">
    <property type="entry name" value="GH16_AS"/>
</dbReference>
<evidence type="ECO:0000313" key="9">
    <source>
        <dbReference type="EMBL" id="PWA90896.1"/>
    </source>
</evidence>
<keyword evidence="3" id="KW-1015">Disulfide bond</keyword>
<dbReference type="STRING" id="35608.A0A2U1PYT9"/>
<comment type="caution">
    <text evidence="9">The sequence shown here is derived from an EMBL/GenBank/DDBJ whole genome shotgun (WGS) entry which is preliminary data.</text>
</comment>
<dbReference type="GO" id="GO:0048046">
    <property type="term" value="C:apoplast"/>
    <property type="evidence" value="ECO:0007669"/>
    <property type="project" value="UniProtKB-SubCell"/>
</dbReference>
<keyword evidence="7" id="KW-0964">Secreted</keyword>
<dbReference type="EC" id="2.4.1.207" evidence="7"/>
<name>A0A2U1PYT9_ARTAN</name>
<dbReference type="InterPro" id="IPR016455">
    <property type="entry name" value="XTH"/>
</dbReference>
<dbReference type="OrthoDB" id="4781at2759"/>
<feature type="chain" id="PRO_5015370612" description="Xyloglucan endotransglucosylase/hydrolase" evidence="7">
    <location>
        <begin position="26"/>
        <end position="301"/>
    </location>
</feature>
<dbReference type="InterPro" id="IPR010713">
    <property type="entry name" value="XET_C"/>
</dbReference>
<keyword evidence="5 7" id="KW-0326">Glycosidase</keyword>
<dbReference type="Proteomes" id="UP000245207">
    <property type="component" value="Unassembled WGS sequence"/>
</dbReference>
<dbReference type="PIRSF" id="PIRSF005604">
    <property type="entry name" value="XET"/>
    <property type="match status" value="1"/>
</dbReference>
<dbReference type="InterPro" id="IPR013320">
    <property type="entry name" value="ConA-like_dom_sf"/>
</dbReference>
<keyword evidence="7" id="KW-0052">Apoplast</keyword>
<dbReference type="InterPro" id="IPR044791">
    <property type="entry name" value="Beta-glucanase/XTH"/>
</dbReference>
<dbReference type="Gene3D" id="2.60.120.200">
    <property type="match status" value="2"/>
</dbReference>
<proteinExistence type="inferred from homology"/>
<dbReference type="GO" id="GO:0004553">
    <property type="term" value="F:hydrolase activity, hydrolyzing O-glycosyl compounds"/>
    <property type="evidence" value="ECO:0007669"/>
    <property type="project" value="InterPro"/>
</dbReference>
<feature type="active site" description="Nucleophile" evidence="6">
    <location>
        <position position="138"/>
    </location>
</feature>
<sequence length="301" mass="34728">MDFRSWLIMTVILALFQTNFLRSDAAGNVNFDANYHVTWGNDHVLFLDQRREVQLSMDQASGAGFASNAFYASGFFQMRIKIPNKDTAGVVTAFYVPTNALINLFVKKFLLDHFHIQRTQNGQMAAKMLFLNTTVHDELDFEFLGNRPGKPVALQTNVFTNHVGGREQKFNLWFFIDDIPIRIFKNNGHKGVGYPNKAMQVIVSLWDGSSWATDGGREKVNWSSAPFQAHFQDFNIDGCVSTPDSPNKECYSQKHWWNTEQHWLLNPQQQKAYYDTRKKFMTYDYCADRNRYPHPPPECIG</sequence>
<dbReference type="SUPFAM" id="SSF49899">
    <property type="entry name" value="Concanavalin A-like lectins/glucanases"/>
    <property type="match status" value="1"/>
</dbReference>
<dbReference type="GO" id="GO:0010411">
    <property type="term" value="P:xyloglucan metabolic process"/>
    <property type="evidence" value="ECO:0007669"/>
    <property type="project" value="InterPro"/>
</dbReference>
<comment type="subcellular location">
    <subcellularLocation>
        <location evidence="7">Secreted</location>
        <location evidence="7">Cell wall</location>
    </subcellularLocation>
    <subcellularLocation>
        <location evidence="7">Secreted</location>
        <location evidence="7">Extracellular space</location>
        <location evidence="7">Apoplast</location>
    </subcellularLocation>
</comment>
<keyword evidence="10" id="KW-1185">Reference proteome</keyword>
<gene>
    <name evidence="9" type="ORF">CTI12_AA012720</name>
</gene>
<feature type="active site" description="Proton donor" evidence="6">
    <location>
        <position position="142"/>
    </location>
</feature>
<evidence type="ECO:0000256" key="3">
    <source>
        <dbReference type="ARBA" id="ARBA00023157"/>
    </source>
</evidence>
<dbReference type="PROSITE" id="PS01034">
    <property type="entry name" value="GH16_1"/>
    <property type="match status" value="1"/>
</dbReference>
<evidence type="ECO:0000256" key="2">
    <source>
        <dbReference type="ARBA" id="ARBA00022801"/>
    </source>
</evidence>
<evidence type="ECO:0000313" key="10">
    <source>
        <dbReference type="Proteomes" id="UP000245207"/>
    </source>
</evidence>
<comment type="similarity">
    <text evidence="7">Belongs to the glycosyl hydrolase 16 family.</text>
</comment>
<dbReference type="GO" id="GO:0042546">
    <property type="term" value="P:cell wall biogenesis"/>
    <property type="evidence" value="ECO:0007669"/>
    <property type="project" value="InterPro"/>
</dbReference>
<evidence type="ECO:0000256" key="5">
    <source>
        <dbReference type="ARBA" id="ARBA00023295"/>
    </source>
</evidence>
<feature type="signal peptide" evidence="7">
    <location>
        <begin position="1"/>
        <end position="25"/>
    </location>
</feature>
<feature type="domain" description="GH16" evidence="8">
    <location>
        <begin position="14"/>
        <end position="231"/>
    </location>
</feature>
<reference evidence="9 10" key="1">
    <citation type="journal article" date="2018" name="Mol. Plant">
        <title>The genome of Artemisia annua provides insight into the evolution of Asteraceae family and artemisinin biosynthesis.</title>
        <authorList>
            <person name="Shen Q."/>
            <person name="Zhang L."/>
            <person name="Liao Z."/>
            <person name="Wang S."/>
            <person name="Yan T."/>
            <person name="Shi P."/>
            <person name="Liu M."/>
            <person name="Fu X."/>
            <person name="Pan Q."/>
            <person name="Wang Y."/>
            <person name="Lv Z."/>
            <person name="Lu X."/>
            <person name="Zhang F."/>
            <person name="Jiang W."/>
            <person name="Ma Y."/>
            <person name="Chen M."/>
            <person name="Hao X."/>
            <person name="Li L."/>
            <person name="Tang Y."/>
            <person name="Lv G."/>
            <person name="Zhou Y."/>
            <person name="Sun X."/>
            <person name="Brodelius P.E."/>
            <person name="Rose J.K.C."/>
            <person name="Tang K."/>
        </authorList>
    </citation>
    <scope>NUCLEOTIDE SEQUENCE [LARGE SCALE GENOMIC DNA]</scope>
    <source>
        <strain evidence="10">cv. Huhao1</strain>
        <tissue evidence="9">Leaf</tissue>
    </source>
</reference>
<dbReference type="AlphaFoldDB" id="A0A2U1PYT9"/>
<comment type="PTM">
    <text evidence="7">Contains at least one intrachain disulfide bond essential for its enzymatic activity.</text>
</comment>
<dbReference type="PROSITE" id="PS51762">
    <property type="entry name" value="GH16_2"/>
    <property type="match status" value="1"/>
</dbReference>
<keyword evidence="4" id="KW-0325">Glycoprotein</keyword>
<protein>
    <recommendedName>
        <fullName evidence="7">Xyloglucan endotransglucosylase/hydrolase</fullName>
        <ecNumber evidence="7">2.4.1.207</ecNumber>
    </recommendedName>
</protein>
<dbReference type="Pfam" id="PF06955">
    <property type="entry name" value="XET_C"/>
    <property type="match status" value="1"/>
</dbReference>
<keyword evidence="7" id="KW-0134">Cell wall</keyword>
<dbReference type="InterPro" id="IPR000757">
    <property type="entry name" value="Beta-glucanase-like"/>
</dbReference>